<dbReference type="AlphaFoldDB" id="A0A0M6ZEF6"/>
<reference evidence="2" key="1">
    <citation type="submission" date="2015-07" db="EMBL/GenBank/DDBJ databases">
        <authorList>
            <person name="Rodrigo-Torres Lidia"/>
            <person name="Arahal R.David."/>
        </authorList>
    </citation>
    <scope>NUCLEOTIDE SEQUENCE [LARGE SCALE GENOMIC DNA]</scope>
    <source>
        <strain evidence="2">CECT 5096</strain>
    </source>
</reference>
<name>A0A0M6ZEF6_9HYPH</name>
<dbReference type="EMBL" id="CXWC01000011">
    <property type="protein sequence ID" value="CTQ73575.1"/>
    <property type="molecule type" value="Genomic_DNA"/>
</dbReference>
<keyword evidence="2" id="KW-1185">Reference proteome</keyword>
<evidence type="ECO:0000313" key="2">
    <source>
        <dbReference type="Proteomes" id="UP000049983"/>
    </source>
</evidence>
<protein>
    <submittedName>
        <fullName evidence="1">Uncharacterized protein</fullName>
    </submittedName>
</protein>
<proteinExistence type="predicted"/>
<evidence type="ECO:0000313" key="1">
    <source>
        <dbReference type="EMBL" id="CTQ73575.1"/>
    </source>
</evidence>
<dbReference type="Proteomes" id="UP000049983">
    <property type="component" value="Unassembled WGS sequence"/>
</dbReference>
<accession>A0A0M6ZEF6</accession>
<gene>
    <name evidence="1" type="ORF">LA5096_03713</name>
</gene>
<organism evidence="1 2">
    <name type="scientific">Roseibium album</name>
    <dbReference type="NCBI Taxonomy" id="311410"/>
    <lineage>
        <taxon>Bacteria</taxon>
        <taxon>Pseudomonadati</taxon>
        <taxon>Pseudomonadota</taxon>
        <taxon>Alphaproteobacteria</taxon>
        <taxon>Hyphomicrobiales</taxon>
        <taxon>Stappiaceae</taxon>
        <taxon>Roseibium</taxon>
    </lineage>
</organism>
<sequence>MSDVGIPDCAPDAEIRTVRLVSGKSVFGNIALVDVVGFDHRDRITL</sequence>